<evidence type="ECO:0008006" key="3">
    <source>
        <dbReference type="Google" id="ProtNLM"/>
    </source>
</evidence>
<dbReference type="SUPFAM" id="SSF56563">
    <property type="entry name" value="Major capsid protein gp5"/>
    <property type="match status" value="1"/>
</dbReference>
<gene>
    <name evidence="1" type="ORF">BWP39_03225</name>
</gene>
<protein>
    <recommendedName>
        <fullName evidence="3">HK97 family phage major capsid protein</fullName>
    </recommendedName>
</protein>
<accession>A0A2A4F4G4</accession>
<dbReference type="EMBL" id="MTZV01000002">
    <property type="protein sequence ID" value="PCE27528.1"/>
    <property type="molecule type" value="Genomic_DNA"/>
</dbReference>
<dbReference type="Proteomes" id="UP000218022">
    <property type="component" value="Unassembled WGS sequence"/>
</dbReference>
<proteinExistence type="predicted"/>
<sequence>MKNNHQTFIRSLIAKAIFDGNTAEAVAQYAKKRWGEDTDVVKVFKSLENPLTTDGAAGLVAETLSRAAFVHAVFTGSILGQLQGLIRVPALTRVNVETAPITAPFVAEFAPAPAYQGAFGVSLSNKRKVALVAILSAELLRATGDAAENVITAQLQRALSRGLDAAFVGNQARSPVTPTGLAAVATAAASFEAGVEAFTGDLTTASVLVNPLTAVNLRSASETGITAKGGFYGGMPAIASYSVPAGKVFIVDGSRVVAFLGDAELDVASAGTFPVDDGTGTATAVQTGMFQSGQQAIKAAQYADWDFVTGAAVEVSLA</sequence>
<comment type="caution">
    <text evidence="1">The sequence shown here is derived from an EMBL/GenBank/DDBJ whole genome shotgun (WGS) entry which is preliminary data.</text>
</comment>
<dbReference type="AlphaFoldDB" id="A0A2A4F4G4"/>
<organism evidence="1 2">
    <name type="scientific">Paraburkholderia acidicola</name>
    <dbReference type="NCBI Taxonomy" id="1912599"/>
    <lineage>
        <taxon>Bacteria</taxon>
        <taxon>Pseudomonadati</taxon>
        <taxon>Pseudomonadota</taxon>
        <taxon>Betaproteobacteria</taxon>
        <taxon>Burkholderiales</taxon>
        <taxon>Burkholderiaceae</taxon>
        <taxon>Paraburkholderia</taxon>
    </lineage>
</organism>
<dbReference type="RefSeq" id="WP_133116819.1">
    <property type="nucleotide sequence ID" value="NZ_MTZV01000002.1"/>
</dbReference>
<reference evidence="1 2" key="1">
    <citation type="submission" date="2017-01" db="EMBL/GenBank/DDBJ databases">
        <title>Whole-Genome Shotgun Sequencing of Two beta-Proteobacterial Species in Search of the Bulgecin Biosynthetic Cluster.</title>
        <authorList>
            <person name="Horsman M.E."/>
            <person name="Marous D.R."/>
            <person name="Li R."/>
            <person name="Oliver R.A."/>
            <person name="Byun B."/>
            <person name="Emrich S.J."/>
            <person name="Boggess B."/>
            <person name="Townsend C.A."/>
            <person name="Mobashery S."/>
        </authorList>
    </citation>
    <scope>NUCLEOTIDE SEQUENCE [LARGE SCALE GENOMIC DNA]</scope>
    <source>
        <strain evidence="1 2">ATCC 31363</strain>
    </source>
</reference>
<evidence type="ECO:0000313" key="2">
    <source>
        <dbReference type="Proteomes" id="UP000218022"/>
    </source>
</evidence>
<evidence type="ECO:0000313" key="1">
    <source>
        <dbReference type="EMBL" id="PCE27528.1"/>
    </source>
</evidence>
<name>A0A2A4F4G4_9BURK</name>